<evidence type="ECO:0000313" key="6">
    <source>
        <dbReference type="EMBL" id="KQB33777.1"/>
    </source>
</evidence>
<keyword evidence="1 5" id="KW-0169">Cobalamin biosynthesis</keyword>
<evidence type="ECO:0000256" key="5">
    <source>
        <dbReference type="HAMAP-Rule" id="MF_00787"/>
    </source>
</evidence>
<dbReference type="GO" id="GO:0032259">
    <property type="term" value="P:methylation"/>
    <property type="evidence" value="ECO:0007669"/>
    <property type="project" value="UniProtKB-KW"/>
</dbReference>
<evidence type="ECO:0000256" key="4">
    <source>
        <dbReference type="ARBA" id="ARBA00022691"/>
    </source>
</evidence>
<dbReference type="InterPro" id="IPR002748">
    <property type="entry name" value="CbiD"/>
</dbReference>
<protein>
    <recommendedName>
        <fullName evidence="5">Cobalt-precorrin-5B C(1)-methyltransferase</fullName>
        <ecNumber evidence="5">2.1.1.195</ecNumber>
    </recommendedName>
    <alternativeName>
        <fullName evidence="5">Cobalt-precorrin-6A synthase</fullName>
    </alternativeName>
</protein>
<proteinExistence type="inferred from homology"/>
<keyword evidence="7" id="KW-1185">Reference proteome</keyword>
<comment type="similarity">
    <text evidence="5">Belongs to the CbiD family.</text>
</comment>
<name>A0A0Q1B1X4_9ARCH</name>
<dbReference type="UniPathway" id="UPA00148">
    <property type="reaction ID" value="UER00227"/>
</dbReference>
<dbReference type="GeneID" id="84221058"/>
<comment type="function">
    <text evidence="5">Catalyzes the methylation of C-1 in cobalt-precorrin-5B to form cobalt-precorrin-6A.</text>
</comment>
<dbReference type="EC" id="2.1.1.195" evidence="5"/>
<dbReference type="Proteomes" id="UP000050301">
    <property type="component" value="Unassembled WGS sequence"/>
</dbReference>
<dbReference type="PANTHER" id="PTHR35863">
    <property type="entry name" value="COBALT-PRECORRIN-5B C(1)-METHYLTRANSFERASE"/>
    <property type="match status" value="1"/>
</dbReference>
<accession>A0A0Q1B1X4</accession>
<sequence>MYIEDIPEGNLRYGYTTGACATAATKAALIGLITGNIPDEVTIELPVKKNAVFKISHKRLENDYAEASVLKDGGDDPDVTTGLFIYSRVYMSPGKDIKILGGKGIGVVTREGLPVRPGNSAINPVPMRMIRGTAMKVLNDHGINNGLSILIYAPGGNEVARRTCNPKLGIIGGISILGTTGIVTPFSTSSWKASIVLALRVAIKNSIKDFVFTTGGRSDSEAKKILNGYPEESFIEIGDFAGFSVKRAMDVGANSVTIVGMPGKMSKLAMGCMDLHAHSSSVDFNFLSDIAKKIKMDKKLIEKIGNSNTVAEVMQIINYNNEFINYLKNLIIQRLTEYTNNRLKIDAIIIRSDNGV</sequence>
<dbReference type="RefSeq" id="WP_048101228.1">
    <property type="nucleotide sequence ID" value="NZ_LKBH01000294.1"/>
</dbReference>
<evidence type="ECO:0000256" key="3">
    <source>
        <dbReference type="ARBA" id="ARBA00022679"/>
    </source>
</evidence>
<comment type="catalytic activity">
    <reaction evidence="5">
        <text>Co-precorrin-5B + S-adenosyl-L-methionine = Co-precorrin-6A + S-adenosyl-L-homocysteine</text>
        <dbReference type="Rhea" id="RHEA:26285"/>
        <dbReference type="ChEBI" id="CHEBI:57856"/>
        <dbReference type="ChEBI" id="CHEBI:59789"/>
        <dbReference type="ChEBI" id="CHEBI:60063"/>
        <dbReference type="ChEBI" id="CHEBI:60064"/>
        <dbReference type="EC" id="2.1.1.195"/>
    </reaction>
</comment>
<dbReference type="InterPro" id="IPR036074">
    <property type="entry name" value="CbiD_sf"/>
</dbReference>
<dbReference type="PIRSF" id="PIRSF026782">
    <property type="entry name" value="CbiD"/>
    <property type="match status" value="1"/>
</dbReference>
<dbReference type="EMBL" id="LKBH01000294">
    <property type="protein sequence ID" value="KQB33777.1"/>
    <property type="molecule type" value="Genomic_DNA"/>
</dbReference>
<dbReference type="Pfam" id="PF01888">
    <property type="entry name" value="CbiD"/>
    <property type="match status" value="1"/>
</dbReference>
<comment type="caution">
    <text evidence="6">The sequence shown here is derived from an EMBL/GenBank/DDBJ whole genome shotgun (WGS) entry which is preliminary data.</text>
</comment>
<evidence type="ECO:0000256" key="2">
    <source>
        <dbReference type="ARBA" id="ARBA00022603"/>
    </source>
</evidence>
<dbReference type="FunCoup" id="A0A0Q1B1X4">
    <property type="interactions" value="66"/>
</dbReference>
<dbReference type="HAMAP" id="MF_00787">
    <property type="entry name" value="CbiD"/>
    <property type="match status" value="1"/>
</dbReference>
<evidence type="ECO:0000313" key="7">
    <source>
        <dbReference type="Proteomes" id="UP000050301"/>
    </source>
</evidence>
<keyword evidence="3 5" id="KW-0808">Transferase</keyword>
<evidence type="ECO:0000256" key="1">
    <source>
        <dbReference type="ARBA" id="ARBA00022573"/>
    </source>
</evidence>
<dbReference type="GO" id="GO:0043780">
    <property type="term" value="F:cobalt-precorrin-5B C1-methyltransferase activity"/>
    <property type="evidence" value="ECO:0007669"/>
    <property type="project" value="RHEA"/>
</dbReference>
<organism evidence="6 7">
    <name type="scientific">Acidiplasma cupricumulans</name>
    <dbReference type="NCBI Taxonomy" id="312540"/>
    <lineage>
        <taxon>Archaea</taxon>
        <taxon>Methanobacteriati</taxon>
        <taxon>Thermoplasmatota</taxon>
        <taxon>Thermoplasmata</taxon>
        <taxon>Thermoplasmatales</taxon>
        <taxon>Ferroplasmaceae</taxon>
        <taxon>Acidiplasma</taxon>
    </lineage>
</organism>
<dbReference type="PANTHER" id="PTHR35863:SF1">
    <property type="entry name" value="COBALT-PRECORRIN-5B C(1)-METHYLTRANSFERASE"/>
    <property type="match status" value="1"/>
</dbReference>
<dbReference type="SUPFAM" id="SSF111342">
    <property type="entry name" value="CbiD-like"/>
    <property type="match status" value="1"/>
</dbReference>
<dbReference type="GO" id="GO:0019251">
    <property type="term" value="P:anaerobic cobalamin biosynthetic process"/>
    <property type="evidence" value="ECO:0007669"/>
    <property type="project" value="UniProtKB-UniRule"/>
</dbReference>
<dbReference type="Gene3D" id="3.30.2110.10">
    <property type="entry name" value="CbiD-like"/>
    <property type="match status" value="1"/>
</dbReference>
<reference evidence="6 7" key="1">
    <citation type="submission" date="2015-09" db="EMBL/GenBank/DDBJ databases">
        <title>Heavy metals and arsenic resistance mechanisms in polyextremophilic archaea of the family Ferroplasmaceae.</title>
        <authorList>
            <person name="Bulaev A.G."/>
            <person name="Kanygina A.V."/>
        </authorList>
    </citation>
    <scope>NUCLEOTIDE SEQUENCE [LARGE SCALE GENOMIC DNA]</scope>
    <source>
        <strain evidence="6 7">BH2</strain>
    </source>
</reference>
<dbReference type="NCBIfam" id="NF000849">
    <property type="entry name" value="PRK00075.1-1"/>
    <property type="match status" value="1"/>
</dbReference>
<keyword evidence="2 5" id="KW-0489">Methyltransferase</keyword>
<keyword evidence="4 5" id="KW-0949">S-adenosyl-L-methionine</keyword>
<dbReference type="NCBIfam" id="TIGR00312">
    <property type="entry name" value="cbiD"/>
    <property type="match status" value="1"/>
</dbReference>
<dbReference type="AlphaFoldDB" id="A0A0Q1B1X4"/>
<comment type="pathway">
    <text evidence="5">Cofactor biosynthesis; adenosylcobalamin biosynthesis; cob(II)yrinate a,c-diamide from sirohydrochlorin (anaerobic route): step 6/10.</text>
</comment>
<dbReference type="InParanoid" id="A0A0Q1B1X4"/>
<gene>
    <name evidence="5" type="primary">cbiD</name>
    <name evidence="6" type="ORF">AOG55_01975</name>
</gene>